<accession>A0A382SYM6</accession>
<keyword evidence="1" id="KW-1133">Transmembrane helix</keyword>
<evidence type="ECO:0000313" key="2">
    <source>
        <dbReference type="EMBL" id="SVD14823.1"/>
    </source>
</evidence>
<organism evidence="2">
    <name type="scientific">marine metagenome</name>
    <dbReference type="NCBI Taxonomy" id="408172"/>
    <lineage>
        <taxon>unclassified sequences</taxon>
        <taxon>metagenomes</taxon>
        <taxon>ecological metagenomes</taxon>
    </lineage>
</organism>
<evidence type="ECO:0000256" key="1">
    <source>
        <dbReference type="SAM" id="Phobius"/>
    </source>
</evidence>
<feature type="transmembrane region" description="Helical" evidence="1">
    <location>
        <begin position="20"/>
        <end position="43"/>
    </location>
</feature>
<protein>
    <submittedName>
        <fullName evidence="2">Uncharacterized protein</fullName>
    </submittedName>
</protein>
<dbReference type="AlphaFoldDB" id="A0A382SYM6"/>
<proteinExistence type="predicted"/>
<gene>
    <name evidence="2" type="ORF">METZ01_LOCUS367677</name>
</gene>
<feature type="non-terminal residue" evidence="2">
    <location>
        <position position="48"/>
    </location>
</feature>
<sequence>MIKKIENLHWPDAPDMWMPYAPAIKVTGGSMIFCAGVTAAPVYHHHPH</sequence>
<reference evidence="2" key="1">
    <citation type="submission" date="2018-05" db="EMBL/GenBank/DDBJ databases">
        <authorList>
            <person name="Lanie J.A."/>
            <person name="Ng W.-L."/>
            <person name="Kazmierczak K.M."/>
            <person name="Andrzejewski T.M."/>
            <person name="Davidsen T.M."/>
            <person name="Wayne K.J."/>
            <person name="Tettelin H."/>
            <person name="Glass J.I."/>
            <person name="Rusch D."/>
            <person name="Podicherti R."/>
            <person name="Tsui H.-C.T."/>
            <person name="Winkler M.E."/>
        </authorList>
    </citation>
    <scope>NUCLEOTIDE SEQUENCE</scope>
</reference>
<keyword evidence="1" id="KW-0812">Transmembrane</keyword>
<keyword evidence="1" id="KW-0472">Membrane</keyword>
<name>A0A382SYM6_9ZZZZ</name>
<dbReference type="EMBL" id="UINC01132476">
    <property type="protein sequence ID" value="SVD14823.1"/>
    <property type="molecule type" value="Genomic_DNA"/>
</dbReference>